<dbReference type="GO" id="GO:0006813">
    <property type="term" value="P:potassium ion transport"/>
    <property type="evidence" value="ECO:0007669"/>
    <property type="project" value="UniProtKB-KW"/>
</dbReference>
<evidence type="ECO:0000256" key="11">
    <source>
        <dbReference type="SAM" id="Phobius"/>
    </source>
</evidence>
<evidence type="ECO:0000313" key="13">
    <source>
        <dbReference type="EMBL" id="KAL2328479.1"/>
    </source>
</evidence>
<feature type="region of interest" description="Disordered" evidence="10">
    <location>
        <begin position="143"/>
        <end position="215"/>
    </location>
</feature>
<dbReference type="InterPro" id="IPR006153">
    <property type="entry name" value="Cation/H_exchanger_TM"/>
</dbReference>
<evidence type="ECO:0000256" key="4">
    <source>
        <dbReference type="ARBA" id="ARBA00022692"/>
    </source>
</evidence>
<feature type="compositionally biased region" description="Polar residues" evidence="10">
    <location>
        <begin position="203"/>
        <end position="212"/>
    </location>
</feature>
<evidence type="ECO:0000256" key="2">
    <source>
        <dbReference type="ARBA" id="ARBA00022448"/>
    </source>
</evidence>
<dbReference type="GO" id="GO:0016020">
    <property type="term" value="C:membrane"/>
    <property type="evidence" value="ECO:0007669"/>
    <property type="project" value="UniProtKB-SubCell"/>
</dbReference>
<dbReference type="EMBL" id="JBGMDY010000007">
    <property type="protein sequence ID" value="KAL2328479.1"/>
    <property type="molecule type" value="Genomic_DNA"/>
</dbReference>
<evidence type="ECO:0000256" key="7">
    <source>
        <dbReference type="ARBA" id="ARBA00023065"/>
    </source>
</evidence>
<evidence type="ECO:0000256" key="6">
    <source>
        <dbReference type="ARBA" id="ARBA00022989"/>
    </source>
</evidence>
<keyword evidence="3" id="KW-0633">Potassium transport</keyword>
<protein>
    <recommendedName>
        <fullName evidence="12">Cation/H+ exchanger transmembrane domain-containing protein</fullName>
    </recommendedName>
</protein>
<evidence type="ECO:0000313" key="14">
    <source>
        <dbReference type="Proteomes" id="UP001603857"/>
    </source>
</evidence>
<name>A0ABD1LYA4_9FABA</name>
<evidence type="ECO:0000256" key="10">
    <source>
        <dbReference type="SAM" id="MobiDB-lite"/>
    </source>
</evidence>
<sequence length="248" mass="27006">MAAKKPTMKFVARRYSTNTSKAGKSYVCLMLLCVMVSSFVTDMIGIHTVFGMFVFGVTVLKGALTERVEDFALGLLLPMYFELSGLKTNVATVSGTKGWGLLALVITTMCTEKVVGMLVMVATCRVPSREVGVKERSYRRIYSSSSGGSRKEDGLKTGELRDENGLSGLGVSSCSSTGGMRKTNGLSGPGRKNVTRMGHSKTDPSQQKTSRTVRGPSIDMHLQVLLLVRVSFMPRIIVLYVHYMQHNG</sequence>
<feature type="compositionally biased region" description="Basic and acidic residues" evidence="10">
    <location>
        <begin position="149"/>
        <end position="164"/>
    </location>
</feature>
<dbReference type="Pfam" id="PF00999">
    <property type="entry name" value="Na_H_Exchanger"/>
    <property type="match status" value="1"/>
</dbReference>
<dbReference type="InterPro" id="IPR038770">
    <property type="entry name" value="Na+/solute_symporter_sf"/>
</dbReference>
<comment type="caution">
    <text evidence="13">The sequence shown here is derived from an EMBL/GenBank/DDBJ whole genome shotgun (WGS) entry which is preliminary data.</text>
</comment>
<evidence type="ECO:0000256" key="9">
    <source>
        <dbReference type="ARBA" id="ARBA00038341"/>
    </source>
</evidence>
<feature type="transmembrane region" description="Helical" evidence="11">
    <location>
        <begin position="21"/>
        <end position="40"/>
    </location>
</feature>
<evidence type="ECO:0000259" key="12">
    <source>
        <dbReference type="Pfam" id="PF00999"/>
    </source>
</evidence>
<comment type="similarity">
    <text evidence="9">Belongs to the monovalent cation:proton antiporter 2 (CPA2) transporter (TC 2.A.37) family. CHX (TC 2.A.37.4) subfamily.</text>
</comment>
<keyword evidence="7" id="KW-0406">Ion transport</keyword>
<dbReference type="PANTHER" id="PTHR32468">
    <property type="entry name" value="CATION/H + ANTIPORTER"/>
    <property type="match status" value="1"/>
</dbReference>
<dbReference type="InterPro" id="IPR050794">
    <property type="entry name" value="CPA2_transporter"/>
</dbReference>
<evidence type="ECO:0000256" key="1">
    <source>
        <dbReference type="ARBA" id="ARBA00004141"/>
    </source>
</evidence>
<comment type="subcellular location">
    <subcellularLocation>
        <location evidence="1">Membrane</location>
        <topology evidence="1">Multi-pass membrane protein</topology>
    </subcellularLocation>
</comment>
<evidence type="ECO:0000256" key="3">
    <source>
        <dbReference type="ARBA" id="ARBA00022538"/>
    </source>
</evidence>
<gene>
    <name evidence="13" type="ORF">Fmac_021906</name>
</gene>
<keyword evidence="2" id="KW-0813">Transport</keyword>
<dbReference type="AlphaFoldDB" id="A0ABD1LYA4"/>
<feature type="compositionally biased region" description="Low complexity" evidence="10">
    <location>
        <begin position="165"/>
        <end position="179"/>
    </location>
</feature>
<dbReference type="Proteomes" id="UP001603857">
    <property type="component" value="Unassembled WGS sequence"/>
</dbReference>
<keyword evidence="4 11" id="KW-0812">Transmembrane</keyword>
<keyword evidence="14" id="KW-1185">Reference proteome</keyword>
<keyword evidence="6 11" id="KW-1133">Transmembrane helix</keyword>
<keyword evidence="5" id="KW-0630">Potassium</keyword>
<proteinExistence type="inferred from homology"/>
<evidence type="ECO:0000256" key="5">
    <source>
        <dbReference type="ARBA" id="ARBA00022958"/>
    </source>
</evidence>
<dbReference type="Gene3D" id="1.20.1530.20">
    <property type="match status" value="1"/>
</dbReference>
<accession>A0ABD1LYA4</accession>
<keyword evidence="8 11" id="KW-0472">Membrane</keyword>
<feature type="domain" description="Cation/H+ exchanger transmembrane" evidence="12">
    <location>
        <begin position="9"/>
        <end position="130"/>
    </location>
</feature>
<reference evidence="13 14" key="1">
    <citation type="submission" date="2024-08" db="EMBL/GenBank/DDBJ databases">
        <title>Insights into the chromosomal genome structure of Flemingia macrophylla.</title>
        <authorList>
            <person name="Ding Y."/>
            <person name="Zhao Y."/>
            <person name="Bi W."/>
            <person name="Wu M."/>
            <person name="Zhao G."/>
            <person name="Gong Y."/>
            <person name="Li W."/>
            <person name="Zhang P."/>
        </authorList>
    </citation>
    <scope>NUCLEOTIDE SEQUENCE [LARGE SCALE GENOMIC DNA]</scope>
    <source>
        <strain evidence="13">DYQJB</strain>
        <tissue evidence="13">Leaf</tissue>
    </source>
</reference>
<dbReference type="PANTHER" id="PTHR32468:SF0">
    <property type="entry name" value="K(+)_H(+) ANTIPORTER 1"/>
    <property type="match status" value="1"/>
</dbReference>
<evidence type="ECO:0000256" key="8">
    <source>
        <dbReference type="ARBA" id="ARBA00023136"/>
    </source>
</evidence>
<organism evidence="13 14">
    <name type="scientific">Flemingia macrophylla</name>
    <dbReference type="NCBI Taxonomy" id="520843"/>
    <lineage>
        <taxon>Eukaryota</taxon>
        <taxon>Viridiplantae</taxon>
        <taxon>Streptophyta</taxon>
        <taxon>Embryophyta</taxon>
        <taxon>Tracheophyta</taxon>
        <taxon>Spermatophyta</taxon>
        <taxon>Magnoliopsida</taxon>
        <taxon>eudicotyledons</taxon>
        <taxon>Gunneridae</taxon>
        <taxon>Pentapetalae</taxon>
        <taxon>rosids</taxon>
        <taxon>fabids</taxon>
        <taxon>Fabales</taxon>
        <taxon>Fabaceae</taxon>
        <taxon>Papilionoideae</taxon>
        <taxon>50 kb inversion clade</taxon>
        <taxon>NPAAA clade</taxon>
        <taxon>indigoferoid/millettioid clade</taxon>
        <taxon>Phaseoleae</taxon>
        <taxon>Flemingia</taxon>
    </lineage>
</organism>